<name>A0A3B1BLI7_9ZZZZ</name>
<accession>A0A3B1BLI7</accession>
<evidence type="ECO:0000313" key="1">
    <source>
        <dbReference type="EMBL" id="VAX05597.1"/>
    </source>
</evidence>
<sequence>MQIPVIIIGLGEMASVFSRALLRCGYPVYPVNRDSDMLALAKQIPEPSLVLIGVSENDLQAVLKDIPEQWRSCLALLQNELLPRDWQSLKLAKPPTVISVWFEKKKGTDYKVLVPSPIHGPHAPLLIKALATLSIPSWQLTTEDQLEFELVRKNVYILTTNITGLVISHFKAETVKDMWDDYQDLAREVADNVIDIQEWLTGHQFDREQLIDAMVEAINGDLKHKCMGRSAPLRLNRALQQADEAGLSVSRLRDIYAREVKSEI</sequence>
<dbReference type="Gene3D" id="3.40.50.720">
    <property type="entry name" value="NAD(P)-binding Rossmann-like Domain"/>
    <property type="match status" value="1"/>
</dbReference>
<dbReference type="EMBL" id="UOFY01000003">
    <property type="protein sequence ID" value="VAX05597.1"/>
    <property type="molecule type" value="Genomic_DNA"/>
</dbReference>
<gene>
    <name evidence="1" type="ORF">MNBD_GAMMA25-1053</name>
</gene>
<dbReference type="SUPFAM" id="SSF51735">
    <property type="entry name" value="NAD(P)-binding Rossmann-fold domains"/>
    <property type="match status" value="1"/>
</dbReference>
<organism evidence="1">
    <name type="scientific">hydrothermal vent metagenome</name>
    <dbReference type="NCBI Taxonomy" id="652676"/>
    <lineage>
        <taxon>unclassified sequences</taxon>
        <taxon>metagenomes</taxon>
        <taxon>ecological metagenomes</taxon>
    </lineage>
</organism>
<evidence type="ECO:0008006" key="2">
    <source>
        <dbReference type="Google" id="ProtNLM"/>
    </source>
</evidence>
<dbReference type="InterPro" id="IPR036291">
    <property type="entry name" value="NAD(P)-bd_dom_sf"/>
</dbReference>
<proteinExistence type="predicted"/>
<dbReference type="AlphaFoldDB" id="A0A3B1BLI7"/>
<protein>
    <recommendedName>
        <fullName evidence="2">Ketopantoate reductase C-terminal domain-containing protein</fullName>
    </recommendedName>
</protein>
<reference evidence="1" key="1">
    <citation type="submission" date="2018-06" db="EMBL/GenBank/DDBJ databases">
        <authorList>
            <person name="Zhirakovskaya E."/>
        </authorList>
    </citation>
    <scope>NUCLEOTIDE SEQUENCE</scope>
</reference>